<reference evidence="2 3" key="1">
    <citation type="submission" date="2019-03" db="EMBL/GenBank/DDBJ databases">
        <title>First draft genome of Liparis tanakae, snailfish: a comprehensive survey of snailfish specific genes.</title>
        <authorList>
            <person name="Kim W."/>
            <person name="Song I."/>
            <person name="Jeong J.-H."/>
            <person name="Kim D."/>
            <person name="Kim S."/>
            <person name="Ryu S."/>
            <person name="Song J.Y."/>
            <person name="Lee S.K."/>
        </authorList>
    </citation>
    <scope>NUCLEOTIDE SEQUENCE [LARGE SCALE GENOMIC DNA]</scope>
    <source>
        <tissue evidence="2">Muscle</tissue>
    </source>
</reference>
<proteinExistence type="predicted"/>
<keyword evidence="3" id="KW-1185">Reference proteome</keyword>
<dbReference type="OrthoDB" id="10055828at2759"/>
<sequence length="208" mass="22015">MASTTSMIRCSAESVPMVMSVPQKSLSMEPTMPTMWSSELTRVASSSIRPEGGRRERGGEIGFSSVTSPLTSRRSALTLLQQLVQQAAPLLPEQVGAGEAAVAADHAQVGDAAAHQVVRGLQAALALAELLAAGAADDRAALEGRRRAPREITSRALVCNCYAIHEETVEVATSRTREPERKERRPGTQPALLTAERPPEPEGGGGPR</sequence>
<evidence type="ECO:0000313" key="3">
    <source>
        <dbReference type="Proteomes" id="UP000314294"/>
    </source>
</evidence>
<dbReference type="Proteomes" id="UP000314294">
    <property type="component" value="Unassembled WGS sequence"/>
</dbReference>
<organism evidence="2 3">
    <name type="scientific">Liparis tanakae</name>
    <name type="common">Tanaka's snailfish</name>
    <dbReference type="NCBI Taxonomy" id="230148"/>
    <lineage>
        <taxon>Eukaryota</taxon>
        <taxon>Metazoa</taxon>
        <taxon>Chordata</taxon>
        <taxon>Craniata</taxon>
        <taxon>Vertebrata</taxon>
        <taxon>Euteleostomi</taxon>
        <taxon>Actinopterygii</taxon>
        <taxon>Neopterygii</taxon>
        <taxon>Teleostei</taxon>
        <taxon>Neoteleostei</taxon>
        <taxon>Acanthomorphata</taxon>
        <taxon>Eupercaria</taxon>
        <taxon>Perciformes</taxon>
        <taxon>Cottioidei</taxon>
        <taxon>Cottales</taxon>
        <taxon>Liparidae</taxon>
        <taxon>Liparis</taxon>
    </lineage>
</organism>
<accession>A0A4Z2HMV0</accession>
<comment type="caution">
    <text evidence="2">The sequence shown here is derived from an EMBL/GenBank/DDBJ whole genome shotgun (WGS) entry which is preliminary data.</text>
</comment>
<protein>
    <submittedName>
        <fullName evidence="2">Uncharacterized protein</fullName>
    </submittedName>
</protein>
<feature type="region of interest" description="Disordered" evidence="1">
    <location>
        <begin position="43"/>
        <end position="65"/>
    </location>
</feature>
<evidence type="ECO:0000256" key="1">
    <source>
        <dbReference type="SAM" id="MobiDB-lite"/>
    </source>
</evidence>
<feature type="region of interest" description="Disordered" evidence="1">
    <location>
        <begin position="171"/>
        <end position="208"/>
    </location>
</feature>
<name>A0A4Z2HMV0_9TELE</name>
<feature type="compositionally biased region" description="Basic and acidic residues" evidence="1">
    <location>
        <begin position="175"/>
        <end position="186"/>
    </location>
</feature>
<dbReference type="AlphaFoldDB" id="A0A4Z2HMV0"/>
<gene>
    <name evidence="2" type="ORF">EYF80_022817</name>
</gene>
<dbReference type="EMBL" id="SRLO01000212">
    <property type="protein sequence ID" value="TNN66900.1"/>
    <property type="molecule type" value="Genomic_DNA"/>
</dbReference>
<evidence type="ECO:0000313" key="2">
    <source>
        <dbReference type="EMBL" id="TNN66900.1"/>
    </source>
</evidence>